<sequence length="167" mass="19591">MHIPRYHKKPTWQRFLVGMFLGGLISYWMVIFMYGTMYEKLIIENSNLKEQLQDAENRIEVLEKDKRELNEKSKQKITIEEINLEILNAEELKIDRLLQNQLESLVKEEIKGIIGKDLLTIADSDSLLFSSIENKTFKVDDFTYNLEIKRLIIAPTVRIMANAKISN</sequence>
<feature type="coiled-coil region" evidence="1">
    <location>
        <begin position="38"/>
        <end position="90"/>
    </location>
</feature>
<comment type="caution">
    <text evidence="4">The sequence shown here is derived from an EMBL/GenBank/DDBJ whole genome shotgun (WGS) entry which is preliminary data.</text>
</comment>
<keyword evidence="5" id="KW-1185">Reference proteome</keyword>
<evidence type="ECO:0000256" key="2">
    <source>
        <dbReference type="SAM" id="Phobius"/>
    </source>
</evidence>
<protein>
    <recommendedName>
        <fullName evidence="3">Sporulation membrane protein YtrI C-terminal domain-containing protein</fullName>
    </recommendedName>
</protein>
<evidence type="ECO:0000259" key="3">
    <source>
        <dbReference type="Pfam" id="PF26347"/>
    </source>
</evidence>
<dbReference type="InterPro" id="IPR058620">
    <property type="entry name" value="YtrI_C"/>
</dbReference>
<dbReference type="EMBL" id="JACOOL010000008">
    <property type="protein sequence ID" value="MBC5637471.1"/>
    <property type="molecule type" value="Genomic_DNA"/>
</dbReference>
<name>A0A923L6Q7_9BACI</name>
<dbReference type="NCBIfam" id="NF041479">
    <property type="entry name" value="spor_membprot_YtrI"/>
    <property type="match status" value="1"/>
</dbReference>
<keyword evidence="1" id="KW-0175">Coiled coil</keyword>
<evidence type="ECO:0000313" key="4">
    <source>
        <dbReference type="EMBL" id="MBC5637471.1"/>
    </source>
</evidence>
<dbReference type="RefSeq" id="WP_186870183.1">
    <property type="nucleotide sequence ID" value="NZ_JACOOL010000008.1"/>
</dbReference>
<proteinExistence type="predicted"/>
<dbReference type="AlphaFoldDB" id="A0A923L6Q7"/>
<dbReference type="InterPro" id="IPR048198">
    <property type="entry name" value="YtrI"/>
</dbReference>
<evidence type="ECO:0000256" key="1">
    <source>
        <dbReference type="SAM" id="Coils"/>
    </source>
</evidence>
<evidence type="ECO:0000313" key="5">
    <source>
        <dbReference type="Proteomes" id="UP000637359"/>
    </source>
</evidence>
<dbReference type="Proteomes" id="UP000637359">
    <property type="component" value="Unassembled WGS sequence"/>
</dbReference>
<dbReference type="Pfam" id="PF26347">
    <property type="entry name" value="YtrI_sporulation"/>
    <property type="match status" value="1"/>
</dbReference>
<organism evidence="4 5">
    <name type="scientific">Ornithinibacillus hominis</name>
    <dbReference type="NCBI Taxonomy" id="2763055"/>
    <lineage>
        <taxon>Bacteria</taxon>
        <taxon>Bacillati</taxon>
        <taxon>Bacillota</taxon>
        <taxon>Bacilli</taxon>
        <taxon>Bacillales</taxon>
        <taxon>Bacillaceae</taxon>
        <taxon>Ornithinibacillus</taxon>
    </lineage>
</organism>
<feature type="transmembrane region" description="Helical" evidence="2">
    <location>
        <begin position="12"/>
        <end position="35"/>
    </location>
</feature>
<gene>
    <name evidence="4" type="ORF">H8S33_11700</name>
</gene>
<reference evidence="4" key="1">
    <citation type="submission" date="2020-08" db="EMBL/GenBank/DDBJ databases">
        <title>Genome public.</title>
        <authorList>
            <person name="Liu C."/>
            <person name="Sun Q."/>
        </authorList>
    </citation>
    <scope>NUCLEOTIDE SEQUENCE</scope>
    <source>
        <strain evidence="4">BX22</strain>
    </source>
</reference>
<keyword evidence="2" id="KW-1133">Transmembrane helix</keyword>
<keyword evidence="2" id="KW-0812">Transmembrane</keyword>
<keyword evidence="2" id="KW-0472">Membrane</keyword>
<feature type="domain" description="Sporulation membrane protein YtrI C-terminal" evidence="3">
    <location>
        <begin position="80"/>
        <end position="163"/>
    </location>
</feature>
<accession>A0A923L6Q7</accession>